<protein>
    <submittedName>
        <fullName evidence="2">Non-homologous end-joining DNA ligase</fullName>
    </submittedName>
</protein>
<name>A0ABP7WJ05_9ACTN</name>
<reference evidence="3" key="1">
    <citation type="journal article" date="2019" name="Int. J. Syst. Evol. Microbiol.">
        <title>The Global Catalogue of Microorganisms (GCM) 10K type strain sequencing project: providing services to taxonomists for standard genome sequencing and annotation.</title>
        <authorList>
            <consortium name="The Broad Institute Genomics Platform"/>
            <consortium name="The Broad Institute Genome Sequencing Center for Infectious Disease"/>
            <person name="Wu L."/>
            <person name="Ma J."/>
        </authorList>
    </citation>
    <scope>NUCLEOTIDE SEQUENCE [LARGE SCALE GENOMIC DNA]</scope>
    <source>
        <strain evidence="3">JCM 16702</strain>
    </source>
</reference>
<accession>A0ABP7WJ05</accession>
<keyword evidence="3" id="KW-1185">Reference proteome</keyword>
<dbReference type="InterPro" id="IPR052171">
    <property type="entry name" value="NHEJ_LigD"/>
</dbReference>
<feature type="domain" description="DNA ligase D polymerase" evidence="1">
    <location>
        <begin position="29"/>
        <end position="287"/>
    </location>
</feature>
<dbReference type="Gene3D" id="3.90.920.10">
    <property type="entry name" value="DNA primase, PRIM domain"/>
    <property type="match status" value="1"/>
</dbReference>
<dbReference type="CDD" id="cd04863">
    <property type="entry name" value="MtLigD_Pol_like"/>
    <property type="match status" value="1"/>
</dbReference>
<keyword evidence="2" id="KW-0436">Ligase</keyword>
<evidence type="ECO:0000313" key="3">
    <source>
        <dbReference type="Proteomes" id="UP001500683"/>
    </source>
</evidence>
<evidence type="ECO:0000313" key="2">
    <source>
        <dbReference type="EMBL" id="GAA4089962.1"/>
    </source>
</evidence>
<dbReference type="GO" id="GO:0016874">
    <property type="term" value="F:ligase activity"/>
    <property type="evidence" value="ECO:0007669"/>
    <property type="project" value="UniProtKB-KW"/>
</dbReference>
<evidence type="ECO:0000259" key="1">
    <source>
        <dbReference type="Pfam" id="PF21686"/>
    </source>
</evidence>
<dbReference type="Pfam" id="PF21686">
    <property type="entry name" value="LigD_Prim-Pol"/>
    <property type="match status" value="1"/>
</dbReference>
<dbReference type="PANTHER" id="PTHR42705">
    <property type="entry name" value="BIFUNCTIONAL NON-HOMOLOGOUS END JOINING PROTEIN LIGD"/>
    <property type="match status" value="1"/>
</dbReference>
<dbReference type="InterPro" id="IPR014145">
    <property type="entry name" value="LigD_pol_dom"/>
</dbReference>
<comment type="caution">
    <text evidence="2">The sequence shown here is derived from an EMBL/GenBank/DDBJ whole genome shotgun (WGS) entry which is preliminary data.</text>
</comment>
<dbReference type="EMBL" id="BAAAZG010000045">
    <property type="protein sequence ID" value="GAA4089962.1"/>
    <property type="molecule type" value="Genomic_DNA"/>
</dbReference>
<dbReference type="NCBIfam" id="TIGR02778">
    <property type="entry name" value="ligD_pol"/>
    <property type="match status" value="1"/>
</dbReference>
<proteinExistence type="predicted"/>
<sequence>MTPKKLGVHVEGRDLRLSNLDKNLYPEFTKGEVLDYYARVAPVLLPHLKDRPLTRIRYPDGVDGESFFEKSAPSYTPGWIRTATISSPGSSRGRDTIDYVVVDDLPTLVWCANLAALELHVPQWKVGPRGRQHSPDLMVFDLDPGPPATVVDACRVACLLRDLLAADELESYPKTSGKKGLHLYVPIKEDDRTSEYAKRAAQILASDHPDLVVSKMDKRLRGGKVFVDWSQNNPAKTTVAPYSLRAAHRPSVSAPVTWDELEDARKPDDLAFTPEEVLERVDKHGDLLEPLLERRQPLP</sequence>
<dbReference type="InterPro" id="IPR033649">
    <property type="entry name" value="MtLigD_Pol-like"/>
</dbReference>
<organism evidence="2 3">
    <name type="scientific">Actinomadura miaoliensis</name>
    <dbReference type="NCBI Taxonomy" id="430685"/>
    <lineage>
        <taxon>Bacteria</taxon>
        <taxon>Bacillati</taxon>
        <taxon>Actinomycetota</taxon>
        <taxon>Actinomycetes</taxon>
        <taxon>Streptosporangiales</taxon>
        <taxon>Thermomonosporaceae</taxon>
        <taxon>Actinomadura</taxon>
    </lineage>
</organism>
<dbReference type="PANTHER" id="PTHR42705:SF2">
    <property type="entry name" value="BIFUNCTIONAL NON-HOMOLOGOUS END JOINING PROTEIN LIGD"/>
    <property type="match status" value="1"/>
</dbReference>
<dbReference type="RefSeq" id="WP_344954019.1">
    <property type="nucleotide sequence ID" value="NZ_BAAAZG010000045.1"/>
</dbReference>
<dbReference type="Proteomes" id="UP001500683">
    <property type="component" value="Unassembled WGS sequence"/>
</dbReference>
<gene>
    <name evidence="2" type="primary">ligD_1</name>
    <name evidence="2" type="ORF">GCM10022214_58450</name>
</gene>